<evidence type="ECO:0000313" key="4">
    <source>
        <dbReference type="Proteomes" id="UP000307440"/>
    </source>
</evidence>
<evidence type="ECO:0000256" key="2">
    <source>
        <dbReference type="SAM" id="Phobius"/>
    </source>
</evidence>
<gene>
    <name evidence="3" type="ORF">FA15DRAFT_759078</name>
</gene>
<accession>A0A5C3KKW4</accession>
<protein>
    <submittedName>
        <fullName evidence="3">Uncharacterized protein</fullName>
    </submittedName>
</protein>
<keyword evidence="4" id="KW-1185">Reference proteome</keyword>
<feature type="region of interest" description="Disordered" evidence="1">
    <location>
        <begin position="123"/>
        <end position="152"/>
    </location>
</feature>
<feature type="transmembrane region" description="Helical" evidence="2">
    <location>
        <begin position="40"/>
        <end position="62"/>
    </location>
</feature>
<keyword evidence="2" id="KW-0812">Transmembrane</keyword>
<dbReference type="Proteomes" id="UP000307440">
    <property type="component" value="Unassembled WGS sequence"/>
</dbReference>
<evidence type="ECO:0000313" key="3">
    <source>
        <dbReference type="EMBL" id="TFK20890.1"/>
    </source>
</evidence>
<organism evidence="3 4">
    <name type="scientific">Coprinopsis marcescibilis</name>
    <name type="common">Agaric fungus</name>
    <name type="synonym">Psathyrella marcescibilis</name>
    <dbReference type="NCBI Taxonomy" id="230819"/>
    <lineage>
        <taxon>Eukaryota</taxon>
        <taxon>Fungi</taxon>
        <taxon>Dikarya</taxon>
        <taxon>Basidiomycota</taxon>
        <taxon>Agaricomycotina</taxon>
        <taxon>Agaricomycetes</taxon>
        <taxon>Agaricomycetidae</taxon>
        <taxon>Agaricales</taxon>
        <taxon>Agaricineae</taxon>
        <taxon>Psathyrellaceae</taxon>
        <taxon>Coprinopsis</taxon>
    </lineage>
</organism>
<evidence type="ECO:0000256" key="1">
    <source>
        <dbReference type="SAM" id="MobiDB-lite"/>
    </source>
</evidence>
<sequence>MNMRIRLPRAPTLEKINPLVQRYPLTMSPPFSLSSTSGRALVAVIAVTVALIIGGVITALALRARSKRNKSNNFEMALDNAARIARRNARNNQPPPPSYQQYANDQIVKNELQFMTNIPPPPFPFPSPVVPDANVPCADQAGRPGSGPEASR</sequence>
<keyword evidence="2" id="KW-1133">Transmembrane helix</keyword>
<dbReference type="AlphaFoldDB" id="A0A5C3KKW4"/>
<reference evidence="3 4" key="1">
    <citation type="journal article" date="2019" name="Nat. Ecol. Evol.">
        <title>Megaphylogeny resolves global patterns of mushroom evolution.</title>
        <authorList>
            <person name="Varga T."/>
            <person name="Krizsan K."/>
            <person name="Foldi C."/>
            <person name="Dima B."/>
            <person name="Sanchez-Garcia M."/>
            <person name="Sanchez-Ramirez S."/>
            <person name="Szollosi G.J."/>
            <person name="Szarkandi J.G."/>
            <person name="Papp V."/>
            <person name="Albert L."/>
            <person name="Andreopoulos W."/>
            <person name="Angelini C."/>
            <person name="Antonin V."/>
            <person name="Barry K.W."/>
            <person name="Bougher N.L."/>
            <person name="Buchanan P."/>
            <person name="Buyck B."/>
            <person name="Bense V."/>
            <person name="Catcheside P."/>
            <person name="Chovatia M."/>
            <person name="Cooper J."/>
            <person name="Damon W."/>
            <person name="Desjardin D."/>
            <person name="Finy P."/>
            <person name="Geml J."/>
            <person name="Haridas S."/>
            <person name="Hughes K."/>
            <person name="Justo A."/>
            <person name="Karasinski D."/>
            <person name="Kautmanova I."/>
            <person name="Kiss B."/>
            <person name="Kocsube S."/>
            <person name="Kotiranta H."/>
            <person name="LaButti K.M."/>
            <person name="Lechner B.E."/>
            <person name="Liimatainen K."/>
            <person name="Lipzen A."/>
            <person name="Lukacs Z."/>
            <person name="Mihaltcheva S."/>
            <person name="Morgado L.N."/>
            <person name="Niskanen T."/>
            <person name="Noordeloos M.E."/>
            <person name="Ohm R.A."/>
            <person name="Ortiz-Santana B."/>
            <person name="Ovrebo C."/>
            <person name="Racz N."/>
            <person name="Riley R."/>
            <person name="Savchenko A."/>
            <person name="Shiryaev A."/>
            <person name="Soop K."/>
            <person name="Spirin V."/>
            <person name="Szebenyi C."/>
            <person name="Tomsovsky M."/>
            <person name="Tulloss R.E."/>
            <person name="Uehling J."/>
            <person name="Grigoriev I.V."/>
            <person name="Vagvolgyi C."/>
            <person name="Papp T."/>
            <person name="Martin F.M."/>
            <person name="Miettinen O."/>
            <person name="Hibbett D.S."/>
            <person name="Nagy L.G."/>
        </authorList>
    </citation>
    <scope>NUCLEOTIDE SEQUENCE [LARGE SCALE GENOMIC DNA]</scope>
    <source>
        <strain evidence="3 4">CBS 121175</strain>
    </source>
</reference>
<proteinExistence type="predicted"/>
<feature type="region of interest" description="Disordered" evidence="1">
    <location>
        <begin position="85"/>
        <end position="104"/>
    </location>
</feature>
<keyword evidence="2" id="KW-0472">Membrane</keyword>
<name>A0A5C3KKW4_COPMA</name>
<dbReference type="EMBL" id="ML210284">
    <property type="protein sequence ID" value="TFK20890.1"/>
    <property type="molecule type" value="Genomic_DNA"/>
</dbReference>